<dbReference type="Ensembl" id="ENSCANT00000021276.1">
    <property type="protein sequence ID" value="ENSCANP00000005566.1"/>
    <property type="gene ID" value="ENSCANG00000019003.1"/>
</dbReference>
<evidence type="ECO:0000256" key="1">
    <source>
        <dbReference type="ARBA" id="ARBA00022676"/>
    </source>
</evidence>
<reference evidence="6" key="1">
    <citation type="submission" date="2025-08" db="UniProtKB">
        <authorList>
            <consortium name="Ensembl"/>
        </authorList>
    </citation>
    <scope>IDENTIFICATION</scope>
</reference>
<dbReference type="InterPro" id="IPR000312">
    <property type="entry name" value="Glycosyl_Trfase_fam3"/>
</dbReference>
<dbReference type="GO" id="GO:0016763">
    <property type="term" value="F:pentosyltransferase activity"/>
    <property type="evidence" value="ECO:0007669"/>
    <property type="project" value="UniProtKB-ARBA"/>
</dbReference>
<keyword evidence="7" id="KW-1185">Reference proteome</keyword>
<keyword evidence="2" id="KW-0808">Transferase</keyword>
<dbReference type="GO" id="GO:0004645">
    <property type="term" value="F:1,4-alpha-oligoglucan phosphorylase activity"/>
    <property type="evidence" value="ECO:0007669"/>
    <property type="project" value="InterPro"/>
</dbReference>
<dbReference type="InterPro" id="IPR000053">
    <property type="entry name" value="Thymidine/pyrmidine_PPase"/>
</dbReference>
<feature type="region of interest" description="Disordered" evidence="3">
    <location>
        <begin position="1"/>
        <end position="36"/>
    </location>
</feature>
<protein>
    <recommendedName>
        <fullName evidence="8">Thymidine phosphorylase</fullName>
    </recommendedName>
</protein>
<dbReference type="SUPFAM" id="SSF52418">
    <property type="entry name" value="Nucleoside phosphorylase/phosphoribosyltransferase catalytic domain"/>
    <property type="match status" value="1"/>
</dbReference>
<feature type="domain" description="Glycosyl transferase family 3" evidence="4">
    <location>
        <begin position="110"/>
        <end position="143"/>
    </location>
</feature>
<organism evidence="6 7">
    <name type="scientific">Colobus angolensis palliatus</name>
    <name type="common">Peters' Angolan colobus</name>
    <dbReference type="NCBI Taxonomy" id="336983"/>
    <lineage>
        <taxon>Eukaryota</taxon>
        <taxon>Metazoa</taxon>
        <taxon>Chordata</taxon>
        <taxon>Craniata</taxon>
        <taxon>Vertebrata</taxon>
        <taxon>Euteleostomi</taxon>
        <taxon>Mammalia</taxon>
        <taxon>Eutheria</taxon>
        <taxon>Euarchontoglires</taxon>
        <taxon>Primates</taxon>
        <taxon>Haplorrhini</taxon>
        <taxon>Catarrhini</taxon>
        <taxon>Cercopithecidae</taxon>
        <taxon>Colobinae</taxon>
        <taxon>Colobus</taxon>
    </lineage>
</organism>
<dbReference type="AlphaFoldDB" id="A0A2K5HMK2"/>
<evidence type="ECO:0000256" key="2">
    <source>
        <dbReference type="ARBA" id="ARBA00022679"/>
    </source>
</evidence>
<accession>A0A2K5HMK2</accession>
<evidence type="ECO:0000256" key="3">
    <source>
        <dbReference type="SAM" id="MobiDB-lite"/>
    </source>
</evidence>
<reference evidence="6" key="2">
    <citation type="submission" date="2025-09" db="UniProtKB">
        <authorList>
            <consortium name="Ensembl"/>
        </authorList>
    </citation>
    <scope>IDENTIFICATION</scope>
</reference>
<dbReference type="Pfam" id="PF02885">
    <property type="entry name" value="Glycos_trans_3N"/>
    <property type="match status" value="1"/>
</dbReference>
<dbReference type="FunFam" id="1.20.970.10:FF:000011">
    <property type="entry name" value="Thymidine phosphorylase"/>
    <property type="match status" value="1"/>
</dbReference>
<dbReference type="PANTHER" id="PTHR10515">
    <property type="entry name" value="THYMIDINE PHOSPHORYLASE"/>
    <property type="match status" value="1"/>
</dbReference>
<proteinExistence type="predicted"/>
<dbReference type="STRING" id="336983.ENSCANP00000005566"/>
<dbReference type="InterPro" id="IPR036320">
    <property type="entry name" value="Glycosyl_Trfase_fam3_N_dom_sf"/>
</dbReference>
<dbReference type="Gene3D" id="3.40.1030.10">
    <property type="entry name" value="Nucleoside phosphorylase/phosphoribosyltransferase catalytic domain"/>
    <property type="match status" value="1"/>
</dbReference>
<evidence type="ECO:0000313" key="6">
    <source>
        <dbReference type="Ensembl" id="ENSCANP00000005566.1"/>
    </source>
</evidence>
<dbReference type="InterPro" id="IPR017459">
    <property type="entry name" value="Glycosyl_Trfase_fam3_N_dom"/>
</dbReference>
<dbReference type="GO" id="GO:0006206">
    <property type="term" value="P:pyrimidine nucleobase metabolic process"/>
    <property type="evidence" value="ECO:0007669"/>
    <property type="project" value="InterPro"/>
</dbReference>
<feature type="region of interest" description="Disordered" evidence="3">
    <location>
        <begin position="153"/>
        <end position="204"/>
    </location>
</feature>
<dbReference type="GO" id="GO:0005829">
    <property type="term" value="C:cytosol"/>
    <property type="evidence" value="ECO:0007669"/>
    <property type="project" value="TreeGrafter"/>
</dbReference>
<sequence>MAASMTVGTGAPPAPGDLSGEGSQGLPDPSPEPKQLPELIRMKRDGGHLSEADIRGFVAAVVNGSAQGAQIGAMLMAIRLQGMDLEETSVLTQALAQSGQQLEWPEAWHQQLVDKHSTGGVGDKVSLVLAPALAACGCKVRNHLLPRWEPVTPHAAARPSTGSSQPQAWPKAPKTGFLPTPLSSTELGAPLAPDQAPWSRKKIH</sequence>
<evidence type="ECO:0000259" key="4">
    <source>
        <dbReference type="Pfam" id="PF00591"/>
    </source>
</evidence>
<keyword evidence="1" id="KW-0328">Glycosyltransferase</keyword>
<dbReference type="Proteomes" id="UP000233080">
    <property type="component" value="Unassembled WGS sequence"/>
</dbReference>
<feature type="domain" description="Glycosyl transferase family 3 N-terminal" evidence="5">
    <location>
        <begin position="38"/>
        <end position="99"/>
    </location>
</feature>
<dbReference type="Gene3D" id="1.20.970.10">
    <property type="entry name" value="Transferase, Pyrimidine Nucleoside Phosphorylase, Chain C"/>
    <property type="match status" value="1"/>
</dbReference>
<dbReference type="InterPro" id="IPR035902">
    <property type="entry name" value="Nuc_phospho_transferase"/>
</dbReference>
<dbReference type="OMA" id="FVWAVTH"/>
<name>A0A2K5HMK2_COLAP</name>
<evidence type="ECO:0000259" key="5">
    <source>
        <dbReference type="Pfam" id="PF02885"/>
    </source>
</evidence>
<evidence type="ECO:0008006" key="8">
    <source>
        <dbReference type="Google" id="ProtNLM"/>
    </source>
</evidence>
<dbReference type="Pfam" id="PF00591">
    <property type="entry name" value="Glycos_transf_3"/>
    <property type="match status" value="1"/>
</dbReference>
<evidence type="ECO:0000313" key="7">
    <source>
        <dbReference type="Proteomes" id="UP000233080"/>
    </source>
</evidence>
<dbReference type="SUPFAM" id="SSF47648">
    <property type="entry name" value="Nucleoside phosphorylase/phosphoribosyltransferase N-terminal domain"/>
    <property type="match status" value="1"/>
</dbReference>
<dbReference type="PANTHER" id="PTHR10515:SF0">
    <property type="entry name" value="THYMIDINE PHOSPHORYLASE"/>
    <property type="match status" value="1"/>
</dbReference>